<name>A0A059EVQ7_9MICR</name>
<gene>
    <name evidence="2" type="ORF">H312_03627</name>
</gene>
<dbReference type="HOGENOM" id="CLU_868697_0_0_1"/>
<sequence length="325" mass="37954">FTIKFMKELGKLPATTLRNLTILIVFFNILLLTYYFLLFYKESKYDDQKISNLEKETYTLYSSLKANQESLEYVNKLKFISLTKLFVKLKTMINILMDKRICDEKVTDKLNVIDEESKKSLERSKSSNLFKEEYKNPPFPYNYSQKHDVNITICTDNIYVANNSDLIKTINPEVKLKIKYSGTECKNEEKNQQVSTFLQETIKDESNLKINTLSIENINPLENSDMVSGVNINDNIEEDIIKCKSNEQVNISFKEDDYFIGDDTSVNKVSESYDKIDIKEVMDQSKIISNKDSFFYEEDIVKLDHEFTILAEREENSDSDIIVIQ</sequence>
<reference evidence="3" key="1">
    <citation type="submission" date="2013-02" db="EMBL/GenBank/DDBJ databases">
        <authorList>
            <consortium name="The Broad Institute Genome Sequencing Platform"/>
            <person name="Cuomo C."/>
            <person name="Becnel J."/>
            <person name="Sanscrainte N."/>
            <person name="Walker B."/>
            <person name="Young S.K."/>
            <person name="Zeng Q."/>
            <person name="Gargeya S."/>
            <person name="Fitzgerald M."/>
            <person name="Haas B."/>
            <person name="Abouelleil A."/>
            <person name="Alvarado L."/>
            <person name="Arachchi H.M."/>
            <person name="Berlin A.M."/>
            <person name="Chapman S.B."/>
            <person name="Dewar J."/>
            <person name="Goldberg J."/>
            <person name="Griggs A."/>
            <person name="Gujja S."/>
            <person name="Hansen M."/>
            <person name="Howarth C."/>
            <person name="Imamovic A."/>
            <person name="Larimer J."/>
            <person name="McCowan C."/>
            <person name="Murphy C."/>
            <person name="Neiman D."/>
            <person name="Pearson M."/>
            <person name="Priest M."/>
            <person name="Roberts A."/>
            <person name="Saif S."/>
            <person name="Shea T."/>
            <person name="Sisk P."/>
            <person name="Sykes S."/>
            <person name="Wortman J."/>
            <person name="Nusbaum C."/>
            <person name="Birren B."/>
        </authorList>
    </citation>
    <scope>NUCLEOTIDE SEQUENCE [LARGE SCALE GENOMIC DNA]</scope>
    <source>
        <strain evidence="3">PRA339</strain>
    </source>
</reference>
<dbReference type="Proteomes" id="UP000030655">
    <property type="component" value="Unassembled WGS sequence"/>
</dbReference>
<feature type="transmembrane region" description="Helical" evidence="1">
    <location>
        <begin position="20"/>
        <end position="40"/>
    </location>
</feature>
<accession>A0A059EVQ7</accession>
<evidence type="ECO:0000256" key="1">
    <source>
        <dbReference type="SAM" id="Phobius"/>
    </source>
</evidence>
<keyword evidence="3" id="KW-1185">Reference proteome</keyword>
<protein>
    <submittedName>
        <fullName evidence="2">Uncharacterized protein</fullName>
    </submittedName>
</protein>
<dbReference type="EMBL" id="KK365492">
    <property type="protein sequence ID" value="KCZ78990.1"/>
    <property type="molecule type" value="Genomic_DNA"/>
</dbReference>
<keyword evidence="1" id="KW-0472">Membrane</keyword>
<reference evidence="2 3" key="2">
    <citation type="submission" date="2014-03" db="EMBL/GenBank/DDBJ databases">
        <title>The Genome Sequence of Anncaliia algerae insect isolate PRA339.</title>
        <authorList>
            <consortium name="The Broad Institute Genome Sequencing Platform"/>
            <consortium name="The Broad Institute Genome Sequencing Center for Infectious Disease"/>
            <person name="Cuomo C."/>
            <person name="Becnel J."/>
            <person name="Sanscrainte N."/>
            <person name="Walker B."/>
            <person name="Young S.K."/>
            <person name="Zeng Q."/>
            <person name="Gargeya S."/>
            <person name="Fitzgerald M."/>
            <person name="Haas B."/>
            <person name="Abouelleil A."/>
            <person name="Alvarado L."/>
            <person name="Arachchi H.M."/>
            <person name="Berlin A.M."/>
            <person name="Chapman S.B."/>
            <person name="Dewar J."/>
            <person name="Goldberg J."/>
            <person name="Griggs A."/>
            <person name="Gujja S."/>
            <person name="Hansen M."/>
            <person name="Howarth C."/>
            <person name="Imamovic A."/>
            <person name="Larimer J."/>
            <person name="McCowan C."/>
            <person name="Murphy C."/>
            <person name="Neiman D."/>
            <person name="Pearson M."/>
            <person name="Priest M."/>
            <person name="Roberts A."/>
            <person name="Saif S."/>
            <person name="Shea T."/>
            <person name="Sisk P."/>
            <person name="Sykes S."/>
            <person name="Wortman J."/>
            <person name="Nusbaum C."/>
            <person name="Birren B."/>
        </authorList>
    </citation>
    <scope>NUCLEOTIDE SEQUENCE [LARGE SCALE GENOMIC DNA]</scope>
    <source>
        <strain evidence="2 3">PRA339</strain>
    </source>
</reference>
<feature type="non-terminal residue" evidence="2">
    <location>
        <position position="1"/>
    </location>
</feature>
<evidence type="ECO:0000313" key="3">
    <source>
        <dbReference type="Proteomes" id="UP000030655"/>
    </source>
</evidence>
<evidence type="ECO:0000313" key="2">
    <source>
        <dbReference type="EMBL" id="KCZ78990.1"/>
    </source>
</evidence>
<organism evidence="2 3">
    <name type="scientific">Anncaliia algerae PRA339</name>
    <dbReference type="NCBI Taxonomy" id="1288291"/>
    <lineage>
        <taxon>Eukaryota</taxon>
        <taxon>Fungi</taxon>
        <taxon>Fungi incertae sedis</taxon>
        <taxon>Microsporidia</taxon>
        <taxon>Tubulinosematoidea</taxon>
        <taxon>Tubulinosematidae</taxon>
        <taxon>Anncaliia</taxon>
    </lineage>
</organism>
<proteinExistence type="predicted"/>
<dbReference type="AlphaFoldDB" id="A0A059EVQ7"/>
<keyword evidence="1" id="KW-1133">Transmembrane helix</keyword>
<dbReference type="VEuPathDB" id="MicrosporidiaDB:H312_03627"/>
<keyword evidence="1" id="KW-0812">Transmembrane</keyword>